<dbReference type="SMR" id="A0A1D8PG05"/>
<evidence type="ECO:0000313" key="2">
    <source>
        <dbReference type="EMBL" id="AOW27064.1"/>
    </source>
</evidence>
<reference evidence="2 3" key="3">
    <citation type="journal article" date="2013" name="Genome Biol.">
        <title>Assembly of a phased diploid Candida albicans genome facilitates allele-specific measurements and provides a simple model for repeat and indel structure.</title>
        <authorList>
            <person name="Muzzey D."/>
            <person name="Schwartz K."/>
            <person name="Weissman J.S."/>
            <person name="Sherlock G."/>
        </authorList>
    </citation>
    <scope>NUCLEOTIDE SEQUENCE [LARGE SCALE GENOMIC DNA]</scope>
    <source>
        <strain evidence="3">SC5314 / ATCC MYA-2876</strain>
    </source>
</reference>
<dbReference type="KEGG" id="cal:CAALFM_C200090WA"/>
<proteinExistence type="predicted"/>
<reference evidence="2 3" key="1">
    <citation type="journal article" date="2004" name="Proc. Natl. Acad. Sci. U.S.A.">
        <title>The diploid genome sequence of Candida albicans.</title>
        <authorList>
            <person name="Jones T."/>
            <person name="Federspiel N.A."/>
            <person name="Chibana H."/>
            <person name="Dungan J."/>
            <person name="Kalman S."/>
            <person name="Magee B.B."/>
            <person name="Newport G."/>
            <person name="Thorstenson Y.R."/>
            <person name="Agabian N."/>
            <person name="Magee P.T."/>
            <person name="Davis R.W."/>
            <person name="Scherer S."/>
        </authorList>
    </citation>
    <scope>NUCLEOTIDE SEQUENCE [LARGE SCALE GENOMIC DNA]</scope>
    <source>
        <strain evidence="3">SC5314 / ATCC MYA-2876</strain>
    </source>
</reference>
<dbReference type="AlphaFoldDB" id="A0A1D8PG05"/>
<dbReference type="RefSeq" id="XP_710478.2">
    <property type="nucleotide sequence ID" value="XM_705386.2"/>
</dbReference>
<evidence type="ECO:0000313" key="1">
    <source>
        <dbReference type="CGD" id="CAL0000183289"/>
    </source>
</evidence>
<evidence type="ECO:0008006" key="4">
    <source>
        <dbReference type="Google" id="ProtNLM"/>
    </source>
</evidence>
<name>A0A1D8PG05_CANAL</name>
<keyword evidence="3" id="KW-1185">Reference proteome</keyword>
<reference evidence="2 3" key="2">
    <citation type="journal article" date="2007" name="Genome Biol.">
        <title>Assembly of the Candida albicans genome into sixteen supercontigs aligned on the eight chromosomes.</title>
        <authorList>
            <person name="van het Hoog M."/>
            <person name="Rast T.J."/>
            <person name="Martchenko M."/>
            <person name="Grindle S."/>
            <person name="Dignard D."/>
            <person name="Hogues H."/>
            <person name="Cuomo C."/>
            <person name="Berriman M."/>
            <person name="Scherer S."/>
            <person name="Magee B.B."/>
            <person name="Whiteway M."/>
            <person name="Chibana H."/>
            <person name="Nantel A."/>
            <person name="Magee P.T."/>
        </authorList>
    </citation>
    <scope>GENOME REANNOTATION</scope>
    <source>
        <strain evidence="3">SC5314 / ATCC MYA-2876</strain>
    </source>
</reference>
<gene>
    <name evidence="2" type="ordered locus">CAALFM_C200090WA</name>
    <name evidence="1" type="ordered locus">orf19.9469</name>
</gene>
<dbReference type="Proteomes" id="UP000000559">
    <property type="component" value="Chromosome 2"/>
</dbReference>
<accession>A0A1D8PG05</accession>
<dbReference type="InParanoid" id="A0A1D8PG05"/>
<dbReference type="VEuPathDB" id="FungiDB:C2_00090W_A"/>
<evidence type="ECO:0000313" key="3">
    <source>
        <dbReference type="Proteomes" id="UP000000559"/>
    </source>
</evidence>
<dbReference type="EMBL" id="CP017624">
    <property type="protein sequence ID" value="AOW27064.1"/>
    <property type="molecule type" value="Genomic_DNA"/>
</dbReference>
<dbReference type="OrthoDB" id="4015782at2759"/>
<organism evidence="2 3">
    <name type="scientific">Candida albicans (strain SC5314 / ATCC MYA-2876)</name>
    <name type="common">Yeast</name>
    <dbReference type="NCBI Taxonomy" id="237561"/>
    <lineage>
        <taxon>Eukaryota</taxon>
        <taxon>Fungi</taxon>
        <taxon>Dikarya</taxon>
        <taxon>Ascomycota</taxon>
        <taxon>Saccharomycotina</taxon>
        <taxon>Pichiomycetes</taxon>
        <taxon>Debaryomycetaceae</taxon>
        <taxon>Candida/Lodderomyces clade</taxon>
        <taxon>Candida</taxon>
    </lineage>
</organism>
<sequence length="208" mass="23537">MRAYNHPILVNPTRWLRGPKKHAAALYQNGYYPSLDNNPFALALARLDANSPSSTLPIGNGIPLTVTQQDNHHVLTPTLNDTIEPSRLIVNSARYIKLIVDRPKAIQKLVPLQFIQQCKSSKAKVGMDRDMVDVIDKMYRQRIEELLEDVGNESGESGIILKPMDVPVRIEGSTTYVNNIFTTHPKFINYTHRELSQLILAYTDFVNL</sequence>
<dbReference type="GeneID" id="3647910"/>
<protein>
    <recommendedName>
        <fullName evidence="4">Required for respiratory growth protein 8, mitochondrial</fullName>
    </recommendedName>
</protein>
<dbReference type="CGD" id="CAL0000183289">
    <property type="gene designation" value="orf19.9469"/>
</dbReference>